<name>V2XA83_MONRO</name>
<dbReference type="STRING" id="1381753.V2XA83"/>
<dbReference type="InterPro" id="IPR050316">
    <property type="entry name" value="Tyrosinase/Hemocyanin"/>
</dbReference>
<dbReference type="PRINTS" id="PR00092">
    <property type="entry name" value="TYROSINASE"/>
</dbReference>
<dbReference type="GO" id="GO:0016491">
    <property type="term" value="F:oxidoreductase activity"/>
    <property type="evidence" value="ECO:0007669"/>
    <property type="project" value="InterPro"/>
</dbReference>
<accession>V2XA83</accession>
<feature type="compositionally biased region" description="Basic and acidic residues" evidence="3">
    <location>
        <begin position="343"/>
        <end position="360"/>
    </location>
</feature>
<feature type="domain" description="Tyrosinase copper-binding" evidence="5">
    <location>
        <begin position="140"/>
        <end position="157"/>
    </location>
</feature>
<dbReference type="Proteomes" id="UP000017559">
    <property type="component" value="Unassembled WGS sequence"/>
</dbReference>
<keyword evidence="1" id="KW-0479">Metal-binding</keyword>
<dbReference type="InterPro" id="IPR008922">
    <property type="entry name" value="Di-copper_centre_dom_sf"/>
</dbReference>
<dbReference type="Pfam" id="PF00264">
    <property type="entry name" value="Tyrosinase"/>
    <property type="match status" value="1"/>
</dbReference>
<evidence type="ECO:0000256" key="2">
    <source>
        <dbReference type="ARBA" id="ARBA00023008"/>
    </source>
</evidence>
<feature type="region of interest" description="Disordered" evidence="3">
    <location>
        <begin position="343"/>
        <end position="371"/>
    </location>
</feature>
<protein>
    <submittedName>
        <fullName evidence="6">Di-copper centre-containing protein</fullName>
    </submittedName>
</protein>
<dbReference type="InterPro" id="IPR002227">
    <property type="entry name" value="Tyrosinase_Cu-bd"/>
</dbReference>
<dbReference type="Gene3D" id="1.10.1280.10">
    <property type="entry name" value="Di-copper center containing domain from catechol oxidase"/>
    <property type="match status" value="1"/>
</dbReference>
<evidence type="ECO:0000259" key="5">
    <source>
        <dbReference type="PROSITE" id="PS00497"/>
    </source>
</evidence>
<keyword evidence="7" id="KW-1185">Reference proteome</keyword>
<organism evidence="6 7">
    <name type="scientific">Moniliophthora roreri (strain MCA 2997)</name>
    <name type="common">Cocoa frosty pod rot fungus</name>
    <name type="synonym">Crinipellis roreri</name>
    <dbReference type="NCBI Taxonomy" id="1381753"/>
    <lineage>
        <taxon>Eukaryota</taxon>
        <taxon>Fungi</taxon>
        <taxon>Dikarya</taxon>
        <taxon>Basidiomycota</taxon>
        <taxon>Agaricomycotina</taxon>
        <taxon>Agaricomycetes</taxon>
        <taxon>Agaricomycetidae</taxon>
        <taxon>Agaricales</taxon>
        <taxon>Marasmiineae</taxon>
        <taxon>Marasmiaceae</taxon>
        <taxon>Moniliophthora</taxon>
    </lineage>
</organism>
<dbReference type="EMBL" id="AWSO01000425">
    <property type="protein sequence ID" value="ESK90622.1"/>
    <property type="molecule type" value="Genomic_DNA"/>
</dbReference>
<keyword evidence="2" id="KW-0186">Copper</keyword>
<proteinExistence type="predicted"/>
<comment type="caution">
    <text evidence="6">The sequence shown here is derived from an EMBL/GenBank/DDBJ whole genome shotgun (WGS) entry which is preliminary data.</text>
</comment>
<gene>
    <name evidence="6" type="ORF">Moror_4191</name>
</gene>
<dbReference type="OrthoDB" id="6132182at2759"/>
<dbReference type="HOGENOM" id="CLU_035914_1_2_1"/>
<dbReference type="PROSITE" id="PS00497">
    <property type="entry name" value="TYROSINASE_1"/>
    <property type="match status" value="1"/>
</dbReference>
<evidence type="ECO:0000313" key="6">
    <source>
        <dbReference type="EMBL" id="ESK90622.1"/>
    </source>
</evidence>
<reference evidence="6 7" key="1">
    <citation type="journal article" date="2014" name="BMC Genomics">
        <title>Genome and secretome analysis of the hemibiotrophic fungal pathogen, Moniliophthora roreri, which causes frosty pod rot disease of cacao: mechanisms of the biotrophic and necrotrophic phases.</title>
        <authorList>
            <person name="Meinhardt L.W."/>
            <person name="Costa G.G.L."/>
            <person name="Thomazella D.P.T."/>
            <person name="Teixeira P.J.P.L."/>
            <person name="Carazzolle M.F."/>
            <person name="Schuster S.C."/>
            <person name="Carlson J.E."/>
            <person name="Guiltinan M.J."/>
            <person name="Mieczkowski P."/>
            <person name="Farmer A."/>
            <person name="Ramaraj T."/>
            <person name="Crozier J."/>
            <person name="Davis R.E."/>
            <person name="Shao J."/>
            <person name="Melnick R.L."/>
            <person name="Pereira G.A.G."/>
            <person name="Bailey B.A."/>
        </authorList>
    </citation>
    <scope>NUCLEOTIDE SEQUENCE [LARGE SCALE GENOMIC DNA]</scope>
    <source>
        <strain evidence="6 7">MCA 2997</strain>
    </source>
</reference>
<feature type="chain" id="PRO_5004711348" evidence="4">
    <location>
        <begin position="21"/>
        <end position="389"/>
    </location>
</feature>
<dbReference type="AlphaFoldDB" id="V2XA83"/>
<evidence type="ECO:0000313" key="7">
    <source>
        <dbReference type="Proteomes" id="UP000017559"/>
    </source>
</evidence>
<dbReference type="KEGG" id="mrr:Moror_4191"/>
<dbReference type="PANTHER" id="PTHR11474">
    <property type="entry name" value="TYROSINASE FAMILY MEMBER"/>
    <property type="match status" value="1"/>
</dbReference>
<keyword evidence="4" id="KW-0732">Signal</keyword>
<dbReference type="SUPFAM" id="SSF48056">
    <property type="entry name" value="Di-copper centre-containing domain"/>
    <property type="match status" value="1"/>
</dbReference>
<feature type="signal peptide" evidence="4">
    <location>
        <begin position="1"/>
        <end position="20"/>
    </location>
</feature>
<dbReference type="GO" id="GO:0046872">
    <property type="term" value="F:metal ion binding"/>
    <property type="evidence" value="ECO:0007669"/>
    <property type="project" value="UniProtKB-KW"/>
</dbReference>
<evidence type="ECO:0000256" key="4">
    <source>
        <dbReference type="SAM" id="SignalP"/>
    </source>
</evidence>
<sequence>MIFIRAISLLGLLALPLVFASPVRNGPLISVRSPARISPLISVRGMYQPGGSRARSPARVSELVSVRATELDARQTRTTCENPTIRKEWRELNAAEQSAYHKAAICLMNRPSQRYPNDSMVLTRADDFTWTHMVVNEEAHQTATFLPFHRWFLHEYENALRSECNYTGPMAYWDWTIDADAGSVPKSPVFDASTGFGGNGKRTGNSTEGYKYCVPDGPYASISLTVGGAPPNFDQGNIRHCLSRAFNDGTQNIFGTPNVGDMMAGQYYTSTAMQQHVYSQTDYYSFEVNLEDRSHAAVHNAVGGDMLTSAAPNDALFYLHHGNVDRIWAKWQAANPDRLSDYQGFRDRKETDPATIDDKMPIGNFSDQQPVGIPEDHRYNIQFLSFIWT</sequence>
<dbReference type="PANTHER" id="PTHR11474:SF126">
    <property type="entry name" value="TYROSINASE-LIKE PROTEIN TYR-1-RELATED"/>
    <property type="match status" value="1"/>
</dbReference>
<evidence type="ECO:0000256" key="3">
    <source>
        <dbReference type="SAM" id="MobiDB-lite"/>
    </source>
</evidence>
<evidence type="ECO:0000256" key="1">
    <source>
        <dbReference type="ARBA" id="ARBA00022723"/>
    </source>
</evidence>